<evidence type="ECO:0000259" key="1">
    <source>
        <dbReference type="Pfam" id="PF20605"/>
    </source>
</evidence>
<feature type="domain" description="Antitoxin-like ribbon-helix-helix" evidence="1">
    <location>
        <begin position="9"/>
        <end position="43"/>
    </location>
</feature>
<evidence type="ECO:0000313" key="3">
    <source>
        <dbReference type="Proteomes" id="UP001317629"/>
    </source>
</evidence>
<dbReference type="EMBL" id="AP027142">
    <property type="protein sequence ID" value="BDV33707.1"/>
    <property type="molecule type" value="Genomic_DNA"/>
</dbReference>
<evidence type="ECO:0000313" key="2">
    <source>
        <dbReference type="EMBL" id="BDV33707.1"/>
    </source>
</evidence>
<keyword evidence="3" id="KW-1185">Reference proteome</keyword>
<reference evidence="2 3" key="1">
    <citation type="journal article" date="2023" name="Int. J. Syst. Evol. Microbiol.">
        <title>Methylocystis iwaonis sp. nov., a type II methane-oxidizing bacterium from surface soil of a rice paddy field in Japan, and emended description of the genus Methylocystis (ex Whittenbury et al. 1970) Bowman et al. 1993.</title>
        <authorList>
            <person name="Kaise H."/>
            <person name="Sawadogo J.B."/>
            <person name="Alam M.S."/>
            <person name="Ueno C."/>
            <person name="Dianou D."/>
            <person name="Shinjo R."/>
            <person name="Asakawa S."/>
        </authorList>
    </citation>
    <scope>NUCLEOTIDE SEQUENCE [LARGE SCALE GENOMIC DNA]</scope>
    <source>
        <strain evidence="2 3">SS37A-Re</strain>
    </source>
</reference>
<dbReference type="InterPro" id="IPR010985">
    <property type="entry name" value="Ribbon_hlx_hlx"/>
</dbReference>
<accession>A0ABN6VHK8</accession>
<dbReference type="Proteomes" id="UP001317629">
    <property type="component" value="Chromosome"/>
</dbReference>
<proteinExistence type="predicted"/>
<name>A0ABN6VHK8_9HYPH</name>
<dbReference type="Pfam" id="PF20605">
    <property type="entry name" value="Antitox_RHH"/>
    <property type="match status" value="1"/>
</dbReference>
<dbReference type="Gene3D" id="1.10.1220.10">
    <property type="entry name" value="Met repressor-like"/>
    <property type="match status" value="1"/>
</dbReference>
<sequence>MKKLLTPIEPEMHKRLKMLAVRHETTLEALTRAALAAYLSKHDTCRSRAPTASASAPALLT</sequence>
<dbReference type="RefSeq" id="WP_281931205.1">
    <property type="nucleotide sequence ID" value="NZ_AP027142.1"/>
</dbReference>
<dbReference type="InterPro" id="IPR046765">
    <property type="entry name" value="Antitox_RHH"/>
</dbReference>
<dbReference type="SUPFAM" id="SSF47598">
    <property type="entry name" value="Ribbon-helix-helix"/>
    <property type="match status" value="1"/>
</dbReference>
<protein>
    <recommendedName>
        <fullName evidence="1">Antitoxin-like ribbon-helix-helix domain-containing protein</fullName>
    </recommendedName>
</protein>
<organism evidence="2 3">
    <name type="scientific">Methylocystis iwaonis</name>
    <dbReference type="NCBI Taxonomy" id="2885079"/>
    <lineage>
        <taxon>Bacteria</taxon>
        <taxon>Pseudomonadati</taxon>
        <taxon>Pseudomonadota</taxon>
        <taxon>Alphaproteobacteria</taxon>
        <taxon>Hyphomicrobiales</taxon>
        <taxon>Methylocystaceae</taxon>
        <taxon>Methylocystis</taxon>
    </lineage>
</organism>
<gene>
    <name evidence="2" type="ORF">SS37A_12360</name>
</gene>
<dbReference type="InterPro" id="IPR013321">
    <property type="entry name" value="Arc_rbn_hlx_hlx"/>
</dbReference>